<gene>
    <name evidence="2" type="ORF">DPX16_1506</name>
</gene>
<organism evidence="2 3">
    <name type="scientific">Anabarilius grahami</name>
    <name type="common">Kanglang fish</name>
    <name type="synonym">Barilius grahami</name>
    <dbReference type="NCBI Taxonomy" id="495550"/>
    <lineage>
        <taxon>Eukaryota</taxon>
        <taxon>Metazoa</taxon>
        <taxon>Chordata</taxon>
        <taxon>Craniata</taxon>
        <taxon>Vertebrata</taxon>
        <taxon>Euteleostomi</taxon>
        <taxon>Actinopterygii</taxon>
        <taxon>Neopterygii</taxon>
        <taxon>Teleostei</taxon>
        <taxon>Ostariophysi</taxon>
        <taxon>Cypriniformes</taxon>
        <taxon>Xenocyprididae</taxon>
        <taxon>Xenocypridinae</taxon>
        <taxon>Xenocypridinae incertae sedis</taxon>
        <taxon>Anabarilius</taxon>
    </lineage>
</organism>
<evidence type="ECO:0000313" key="2">
    <source>
        <dbReference type="EMBL" id="ROL51264.1"/>
    </source>
</evidence>
<feature type="chain" id="PRO_5018121452" evidence="1">
    <location>
        <begin position="23"/>
        <end position="110"/>
    </location>
</feature>
<reference evidence="2 3" key="1">
    <citation type="submission" date="2018-10" db="EMBL/GenBank/DDBJ databases">
        <title>Genome assembly for a Yunnan-Guizhou Plateau 3E fish, Anabarilius grahami (Regan), and its evolutionary and genetic applications.</title>
        <authorList>
            <person name="Jiang W."/>
        </authorList>
    </citation>
    <scope>NUCLEOTIDE SEQUENCE [LARGE SCALE GENOMIC DNA]</scope>
    <source>
        <strain evidence="2">AG-KIZ</strain>
        <tissue evidence="2">Muscle</tissue>
    </source>
</reference>
<dbReference type="EMBL" id="RJVU01019022">
    <property type="protein sequence ID" value="ROL51264.1"/>
    <property type="molecule type" value="Genomic_DNA"/>
</dbReference>
<evidence type="ECO:0000256" key="1">
    <source>
        <dbReference type="SAM" id="SignalP"/>
    </source>
</evidence>
<comment type="caution">
    <text evidence="2">The sequence shown here is derived from an EMBL/GenBank/DDBJ whole genome shotgun (WGS) entry which is preliminary data.</text>
</comment>
<keyword evidence="1" id="KW-0732">Signal</keyword>
<dbReference type="AlphaFoldDB" id="A0A3N0YZF9"/>
<protein>
    <submittedName>
        <fullName evidence="2">Uncharacterized protein</fullName>
    </submittedName>
</protein>
<keyword evidence="3" id="KW-1185">Reference proteome</keyword>
<accession>A0A3N0YZF9</accession>
<sequence length="110" mass="12407">MPQISIFWLHLCFIFTLHLAVAEETGSLFFSGVPLQITEVHSSDVNSEKEGLNANLKDEIYARGSPANLNQRVELAIRLDMRFELCRSARVWLPNDQLPSPQQLGGIRIS</sequence>
<dbReference type="Proteomes" id="UP000281406">
    <property type="component" value="Unassembled WGS sequence"/>
</dbReference>
<proteinExistence type="predicted"/>
<feature type="signal peptide" evidence="1">
    <location>
        <begin position="1"/>
        <end position="22"/>
    </location>
</feature>
<name>A0A3N0YZF9_ANAGA</name>
<evidence type="ECO:0000313" key="3">
    <source>
        <dbReference type="Proteomes" id="UP000281406"/>
    </source>
</evidence>